<dbReference type="SUPFAM" id="SSF51735">
    <property type="entry name" value="NAD(P)-binding Rossmann-fold domains"/>
    <property type="match status" value="1"/>
</dbReference>
<reference evidence="6 7" key="1">
    <citation type="submission" date="2024-06" db="EMBL/GenBank/DDBJ databases">
        <title>The Natural Products Discovery Center: Release of the First 8490 Sequenced Strains for Exploring Actinobacteria Biosynthetic Diversity.</title>
        <authorList>
            <person name="Kalkreuter E."/>
            <person name="Kautsar S.A."/>
            <person name="Yang D."/>
            <person name="Bader C.D."/>
            <person name="Teijaro C.N."/>
            <person name="Fluegel L."/>
            <person name="Davis C.M."/>
            <person name="Simpson J.R."/>
            <person name="Lauterbach L."/>
            <person name="Steele A.D."/>
            <person name="Gui C."/>
            <person name="Meng S."/>
            <person name="Li G."/>
            <person name="Viehrig K."/>
            <person name="Ye F."/>
            <person name="Su P."/>
            <person name="Kiefer A.F."/>
            <person name="Nichols A."/>
            <person name="Cepeda A.J."/>
            <person name="Yan W."/>
            <person name="Fan B."/>
            <person name="Jiang Y."/>
            <person name="Adhikari A."/>
            <person name="Zheng C.-J."/>
            <person name="Schuster L."/>
            <person name="Cowan T.M."/>
            <person name="Smanski M.J."/>
            <person name="Chevrette M.G."/>
            <person name="De Carvalho L.P.S."/>
            <person name="Shen B."/>
        </authorList>
    </citation>
    <scope>NUCLEOTIDE SEQUENCE [LARGE SCALE GENOMIC DNA]</scope>
    <source>
        <strain evidence="6 7">NPDC000234</strain>
    </source>
</reference>
<organism evidence="6 7">
    <name type="scientific">Streptomyces hyaluromycini</name>
    <dbReference type="NCBI Taxonomy" id="1377993"/>
    <lineage>
        <taxon>Bacteria</taxon>
        <taxon>Bacillati</taxon>
        <taxon>Actinomycetota</taxon>
        <taxon>Actinomycetes</taxon>
        <taxon>Kitasatosporales</taxon>
        <taxon>Streptomycetaceae</taxon>
        <taxon>Streptomyces</taxon>
    </lineage>
</organism>
<dbReference type="PANTHER" id="PTHR43775:SF51">
    <property type="entry name" value="INACTIVE PHENOLPHTHIOCEROL SYNTHESIS POLYKETIDE SYNTHASE TYPE I PKS1-RELATED"/>
    <property type="match status" value="1"/>
</dbReference>
<dbReference type="InterPro" id="IPR013968">
    <property type="entry name" value="PKS_KR"/>
</dbReference>
<evidence type="ECO:0000259" key="5">
    <source>
        <dbReference type="PROSITE" id="PS50075"/>
    </source>
</evidence>
<evidence type="ECO:0000256" key="4">
    <source>
        <dbReference type="ARBA" id="ARBA00023268"/>
    </source>
</evidence>
<evidence type="ECO:0000256" key="1">
    <source>
        <dbReference type="ARBA" id="ARBA00022450"/>
    </source>
</evidence>
<protein>
    <submittedName>
        <fullName evidence="6">SDR family oxidoreductase</fullName>
    </submittedName>
</protein>
<dbReference type="SMART" id="SM01294">
    <property type="entry name" value="PKS_PP_betabranch"/>
    <property type="match status" value="1"/>
</dbReference>
<dbReference type="InterPro" id="IPR036736">
    <property type="entry name" value="ACP-like_sf"/>
</dbReference>
<dbReference type="Proteomes" id="UP001474181">
    <property type="component" value="Unassembled WGS sequence"/>
</dbReference>
<evidence type="ECO:0000313" key="6">
    <source>
        <dbReference type="EMBL" id="MER7187252.1"/>
    </source>
</evidence>
<gene>
    <name evidence="6" type="ORF">ABT404_48670</name>
</gene>
<dbReference type="PROSITE" id="PS50075">
    <property type="entry name" value="CARRIER"/>
    <property type="match status" value="1"/>
</dbReference>
<keyword evidence="4" id="KW-0511">Multifunctional enzyme</keyword>
<dbReference type="InterPro" id="IPR050091">
    <property type="entry name" value="PKS_NRPS_Biosynth_Enz"/>
</dbReference>
<dbReference type="CDD" id="cd08952">
    <property type="entry name" value="KR_1_SDR_x"/>
    <property type="match status" value="1"/>
</dbReference>
<dbReference type="SMART" id="SM00822">
    <property type="entry name" value="PKS_KR"/>
    <property type="match status" value="1"/>
</dbReference>
<feature type="non-terminal residue" evidence="6">
    <location>
        <position position="1"/>
    </location>
</feature>
<proteinExistence type="predicted"/>
<dbReference type="InterPro" id="IPR057326">
    <property type="entry name" value="KR_dom"/>
</dbReference>
<dbReference type="Gene3D" id="3.40.50.720">
    <property type="entry name" value="NAD(P)-binding Rossmann-like Domain"/>
    <property type="match status" value="1"/>
</dbReference>
<accession>A0ABV1XE63</accession>
<comment type="caution">
    <text evidence="6">The sequence shown here is derived from an EMBL/GenBank/DDBJ whole genome shotgun (WGS) entry which is preliminary data.</text>
</comment>
<evidence type="ECO:0000256" key="2">
    <source>
        <dbReference type="ARBA" id="ARBA00022553"/>
    </source>
</evidence>
<dbReference type="InterPro" id="IPR009081">
    <property type="entry name" value="PP-bd_ACP"/>
</dbReference>
<evidence type="ECO:0000256" key="3">
    <source>
        <dbReference type="ARBA" id="ARBA00022679"/>
    </source>
</evidence>
<dbReference type="RefSeq" id="WP_350791541.1">
    <property type="nucleotide sequence ID" value="NZ_JBEPEK010000763.1"/>
</dbReference>
<keyword evidence="3" id="KW-0808">Transferase</keyword>
<keyword evidence="2" id="KW-0597">Phosphoprotein</keyword>
<keyword evidence="7" id="KW-1185">Reference proteome</keyword>
<dbReference type="InterPro" id="IPR036291">
    <property type="entry name" value="NAD(P)-bd_dom_sf"/>
</dbReference>
<dbReference type="Pfam" id="PF08659">
    <property type="entry name" value="KR"/>
    <property type="match status" value="1"/>
</dbReference>
<dbReference type="SMART" id="SM00823">
    <property type="entry name" value="PKS_PP"/>
    <property type="match status" value="1"/>
</dbReference>
<dbReference type="PANTHER" id="PTHR43775">
    <property type="entry name" value="FATTY ACID SYNTHASE"/>
    <property type="match status" value="1"/>
</dbReference>
<feature type="domain" description="Carrier" evidence="5">
    <location>
        <begin position="262"/>
        <end position="337"/>
    </location>
</feature>
<dbReference type="EMBL" id="JBEPEK010000763">
    <property type="protein sequence ID" value="MER7187252.1"/>
    <property type="molecule type" value="Genomic_DNA"/>
</dbReference>
<sequence>HTARWLARAGADHLLLLSRSGAEAPGAQALRDELTALGARVTFSACDVSDREALARVIATVPDEHPLTAVVHTAAVLDDALLDALTPRQIERVLRVKALGAHHLDELTRGMDLSAFVLFSSATAVLGAPGQANYAPGNAYLDALAGRRRAAGLPATSIAWGLWAGDGIAGDGAARTVERHGLLPMAPELAVDALRQALDRDETQLVVCRGDWAALAALRPHPLLEALTGATPADRAAPDPDHQPVGLQQELAKAATEHDRRRLLLRFVRTQVAEVQGGRSADAVDVHRGFKEQGFDSLTTVELRNRLNRRTGLTLPTTVVFDHPTPQALADLLHERLAPADAADATDALDPAAGARPELAAQLDRLEALLAALPPNAPERADATARLLDLAAGAPDPTAGHTGPDDDVTATLSTATDDELIDFIGKELGIS</sequence>
<dbReference type="Gene3D" id="1.10.1200.10">
    <property type="entry name" value="ACP-like"/>
    <property type="match status" value="1"/>
</dbReference>
<evidence type="ECO:0000313" key="7">
    <source>
        <dbReference type="Proteomes" id="UP001474181"/>
    </source>
</evidence>
<dbReference type="SUPFAM" id="SSF47336">
    <property type="entry name" value="ACP-like"/>
    <property type="match status" value="1"/>
</dbReference>
<name>A0ABV1XE63_9ACTN</name>
<keyword evidence="1" id="KW-0596">Phosphopantetheine</keyword>
<dbReference type="InterPro" id="IPR020806">
    <property type="entry name" value="PKS_PP-bd"/>
</dbReference>
<dbReference type="Pfam" id="PF00550">
    <property type="entry name" value="PP-binding"/>
    <property type="match status" value="1"/>
</dbReference>